<organism evidence="4 5">
    <name type="scientific">Novosphingobium hassiacum</name>
    <dbReference type="NCBI Taxonomy" id="173676"/>
    <lineage>
        <taxon>Bacteria</taxon>
        <taxon>Pseudomonadati</taxon>
        <taxon>Pseudomonadota</taxon>
        <taxon>Alphaproteobacteria</taxon>
        <taxon>Sphingomonadales</taxon>
        <taxon>Sphingomonadaceae</taxon>
        <taxon>Novosphingobium</taxon>
    </lineage>
</organism>
<accession>A0A7W5ZUD2</accession>
<dbReference type="EMBL" id="JACICY010000002">
    <property type="protein sequence ID" value="MBB3860121.1"/>
    <property type="molecule type" value="Genomic_DNA"/>
</dbReference>
<dbReference type="RefSeq" id="WP_183612362.1">
    <property type="nucleotide sequence ID" value="NZ_JACICY010000002.1"/>
</dbReference>
<dbReference type="Proteomes" id="UP000562395">
    <property type="component" value="Unassembled WGS sequence"/>
</dbReference>
<keyword evidence="5" id="KW-1185">Reference proteome</keyword>
<evidence type="ECO:0000313" key="5">
    <source>
        <dbReference type="Proteomes" id="UP000562395"/>
    </source>
</evidence>
<dbReference type="GO" id="GO:0003677">
    <property type="term" value="F:DNA binding"/>
    <property type="evidence" value="ECO:0007669"/>
    <property type="project" value="UniProtKB-UniRule"/>
</dbReference>
<dbReference type="SUPFAM" id="SSF46689">
    <property type="entry name" value="Homeodomain-like"/>
    <property type="match status" value="1"/>
</dbReference>
<comment type="caution">
    <text evidence="4">The sequence shown here is derived from an EMBL/GenBank/DDBJ whole genome shotgun (WGS) entry which is preliminary data.</text>
</comment>
<proteinExistence type="predicted"/>
<evidence type="ECO:0000259" key="3">
    <source>
        <dbReference type="PROSITE" id="PS50977"/>
    </source>
</evidence>
<feature type="domain" description="HTH tetR-type" evidence="3">
    <location>
        <begin position="5"/>
        <end position="65"/>
    </location>
</feature>
<gene>
    <name evidence="4" type="ORF">GGQ88_001382</name>
</gene>
<dbReference type="Pfam" id="PF00440">
    <property type="entry name" value="TetR_N"/>
    <property type="match status" value="1"/>
</dbReference>
<dbReference type="AlphaFoldDB" id="A0A7W5ZUD2"/>
<evidence type="ECO:0000256" key="1">
    <source>
        <dbReference type="ARBA" id="ARBA00023125"/>
    </source>
</evidence>
<name>A0A7W5ZUD2_9SPHN</name>
<feature type="DNA-binding region" description="H-T-H motif" evidence="2">
    <location>
        <begin position="28"/>
        <end position="47"/>
    </location>
</feature>
<dbReference type="Gene3D" id="1.10.10.60">
    <property type="entry name" value="Homeodomain-like"/>
    <property type="match status" value="1"/>
</dbReference>
<keyword evidence="1 2" id="KW-0238">DNA-binding</keyword>
<evidence type="ECO:0000313" key="4">
    <source>
        <dbReference type="EMBL" id="MBB3860121.1"/>
    </source>
</evidence>
<reference evidence="4 5" key="1">
    <citation type="submission" date="2020-08" db="EMBL/GenBank/DDBJ databases">
        <title>Genomic Encyclopedia of Type Strains, Phase IV (KMG-IV): sequencing the most valuable type-strain genomes for metagenomic binning, comparative biology and taxonomic classification.</title>
        <authorList>
            <person name="Goeker M."/>
        </authorList>
    </citation>
    <scope>NUCLEOTIDE SEQUENCE [LARGE SCALE GENOMIC DNA]</scope>
    <source>
        <strain evidence="4 5">DSM 14552</strain>
    </source>
</reference>
<protein>
    <submittedName>
        <fullName evidence="4">AcrR family transcriptional regulator</fullName>
    </submittedName>
</protein>
<sequence>METNRLTRKDWLRAALRALTDGGVKALNPDRLATALGVSRGSFYWHFADVKAFHRAVLEEWEGLAVDGPLERASIAGNYEAAASLQPLIQNAFTAPQALERAIFRWATSDAQADRAVKNVNSRRLRLLGEMFEATGGPRDAMRANARIAYSAYLGSILLDDGPPEQTMVDRLCELLDLRATSPDDAPLPMRNKTARL</sequence>
<evidence type="ECO:0000256" key="2">
    <source>
        <dbReference type="PROSITE-ProRule" id="PRU00335"/>
    </source>
</evidence>
<dbReference type="InterPro" id="IPR009057">
    <property type="entry name" value="Homeodomain-like_sf"/>
</dbReference>
<dbReference type="InterPro" id="IPR001647">
    <property type="entry name" value="HTH_TetR"/>
</dbReference>
<dbReference type="PROSITE" id="PS50977">
    <property type="entry name" value="HTH_TETR_2"/>
    <property type="match status" value="1"/>
</dbReference>